<keyword evidence="3" id="KW-0731">Sigma factor</keyword>
<dbReference type="InterPro" id="IPR007627">
    <property type="entry name" value="RNA_pol_sigma70_r2"/>
</dbReference>
<dbReference type="InterPro" id="IPR013249">
    <property type="entry name" value="RNA_pol_sigma70_r4_t2"/>
</dbReference>
<evidence type="ECO:0000259" key="5">
    <source>
        <dbReference type="Pfam" id="PF04542"/>
    </source>
</evidence>
<dbReference type="InterPro" id="IPR013324">
    <property type="entry name" value="RNA_pol_sigma_r3/r4-like"/>
</dbReference>
<dbReference type="InterPro" id="IPR013325">
    <property type="entry name" value="RNA_pol_sigma_r2"/>
</dbReference>
<dbReference type="PANTHER" id="PTHR43133">
    <property type="entry name" value="RNA POLYMERASE ECF-TYPE SIGMA FACTO"/>
    <property type="match status" value="1"/>
</dbReference>
<organism evidence="7 8">
    <name type="scientific">Pedobacter planticolens</name>
    <dbReference type="NCBI Taxonomy" id="2679964"/>
    <lineage>
        <taxon>Bacteria</taxon>
        <taxon>Pseudomonadati</taxon>
        <taxon>Bacteroidota</taxon>
        <taxon>Sphingobacteriia</taxon>
        <taxon>Sphingobacteriales</taxon>
        <taxon>Sphingobacteriaceae</taxon>
        <taxon>Pedobacter</taxon>
    </lineage>
</organism>
<dbReference type="InterPro" id="IPR014327">
    <property type="entry name" value="RNA_pol_sigma70_bacteroid"/>
</dbReference>
<comment type="caution">
    <text evidence="7">The sequence shown here is derived from an EMBL/GenBank/DDBJ whole genome shotgun (WGS) entry which is preliminary data.</text>
</comment>
<dbReference type="PANTHER" id="PTHR43133:SF46">
    <property type="entry name" value="RNA POLYMERASE SIGMA-70 FACTOR ECF SUBFAMILY"/>
    <property type="match status" value="1"/>
</dbReference>
<evidence type="ECO:0000313" key="8">
    <source>
        <dbReference type="Proteomes" id="UP000601055"/>
    </source>
</evidence>
<keyword evidence="2" id="KW-0805">Transcription regulation</keyword>
<comment type="similarity">
    <text evidence="1">Belongs to the sigma-70 factor family. ECF subfamily.</text>
</comment>
<dbReference type="InterPro" id="IPR039425">
    <property type="entry name" value="RNA_pol_sigma-70-like"/>
</dbReference>
<evidence type="ECO:0000256" key="2">
    <source>
        <dbReference type="ARBA" id="ARBA00023015"/>
    </source>
</evidence>
<dbReference type="RefSeq" id="WP_182921371.1">
    <property type="nucleotide sequence ID" value="NZ_WNXD01000001.1"/>
</dbReference>
<evidence type="ECO:0000259" key="6">
    <source>
        <dbReference type="Pfam" id="PF08281"/>
    </source>
</evidence>
<dbReference type="Pfam" id="PF08281">
    <property type="entry name" value="Sigma70_r4_2"/>
    <property type="match status" value="1"/>
</dbReference>
<sequence length="187" mass="21604">MDENQLIIHFQAGEEKAFKHIFNMFNNRLVFFTKGIVEDPDSAEDLVQDAFVKLWDKRLNFKDLTSIKAFLYISLKNVSRNAYKHDKVTQKYRSQLEEAIDDNPIFLKIVEAEVLEEVSKAIKELPEGCRNVINLSYFEGLSNQEVADQLNISINTVKTQKMRGLRALRNLLKEMAPALIILISKLN</sequence>
<dbReference type="GO" id="GO:0006352">
    <property type="term" value="P:DNA-templated transcription initiation"/>
    <property type="evidence" value="ECO:0007669"/>
    <property type="project" value="InterPro"/>
</dbReference>
<keyword evidence="8" id="KW-1185">Reference proteome</keyword>
<dbReference type="EMBL" id="WNXD01000001">
    <property type="protein sequence ID" value="MBB2144688.1"/>
    <property type="molecule type" value="Genomic_DNA"/>
</dbReference>
<dbReference type="GO" id="GO:0003677">
    <property type="term" value="F:DNA binding"/>
    <property type="evidence" value="ECO:0007669"/>
    <property type="project" value="InterPro"/>
</dbReference>
<evidence type="ECO:0000256" key="1">
    <source>
        <dbReference type="ARBA" id="ARBA00010641"/>
    </source>
</evidence>
<protein>
    <submittedName>
        <fullName evidence="7">RNA polymerase sigma-70 factor</fullName>
    </submittedName>
</protein>
<dbReference type="Pfam" id="PF04542">
    <property type="entry name" value="Sigma70_r2"/>
    <property type="match status" value="1"/>
</dbReference>
<dbReference type="InterPro" id="IPR036388">
    <property type="entry name" value="WH-like_DNA-bd_sf"/>
</dbReference>
<dbReference type="NCBIfam" id="TIGR02985">
    <property type="entry name" value="Sig70_bacteroi1"/>
    <property type="match status" value="1"/>
</dbReference>
<dbReference type="InterPro" id="IPR014284">
    <property type="entry name" value="RNA_pol_sigma-70_dom"/>
</dbReference>
<feature type="domain" description="RNA polymerase sigma-70 region 2" evidence="5">
    <location>
        <begin position="25"/>
        <end position="85"/>
    </location>
</feature>
<dbReference type="NCBIfam" id="TIGR02937">
    <property type="entry name" value="sigma70-ECF"/>
    <property type="match status" value="1"/>
</dbReference>
<dbReference type="SUPFAM" id="SSF88946">
    <property type="entry name" value="Sigma2 domain of RNA polymerase sigma factors"/>
    <property type="match status" value="1"/>
</dbReference>
<feature type="domain" description="RNA polymerase sigma factor 70 region 4 type 2" evidence="6">
    <location>
        <begin position="116"/>
        <end position="168"/>
    </location>
</feature>
<accession>A0A923IUE5</accession>
<name>A0A923IUE5_9SPHI</name>
<dbReference type="AlphaFoldDB" id="A0A923IUE5"/>
<dbReference type="Gene3D" id="1.10.10.10">
    <property type="entry name" value="Winged helix-like DNA-binding domain superfamily/Winged helix DNA-binding domain"/>
    <property type="match status" value="1"/>
</dbReference>
<gene>
    <name evidence="7" type="ORF">GM921_04285</name>
</gene>
<dbReference type="Gene3D" id="1.10.1740.10">
    <property type="match status" value="1"/>
</dbReference>
<dbReference type="SUPFAM" id="SSF88659">
    <property type="entry name" value="Sigma3 and sigma4 domains of RNA polymerase sigma factors"/>
    <property type="match status" value="1"/>
</dbReference>
<proteinExistence type="inferred from homology"/>
<dbReference type="GO" id="GO:0016987">
    <property type="term" value="F:sigma factor activity"/>
    <property type="evidence" value="ECO:0007669"/>
    <property type="project" value="UniProtKB-KW"/>
</dbReference>
<evidence type="ECO:0000256" key="4">
    <source>
        <dbReference type="ARBA" id="ARBA00023163"/>
    </source>
</evidence>
<evidence type="ECO:0000256" key="3">
    <source>
        <dbReference type="ARBA" id="ARBA00023082"/>
    </source>
</evidence>
<dbReference type="CDD" id="cd06171">
    <property type="entry name" value="Sigma70_r4"/>
    <property type="match status" value="1"/>
</dbReference>
<reference evidence="7" key="1">
    <citation type="submission" date="2019-11" db="EMBL/GenBank/DDBJ databases">
        <title>Description of Pedobacter sp. LMG 31464T.</title>
        <authorList>
            <person name="Carlier A."/>
            <person name="Qi S."/>
            <person name="Vandamme P."/>
        </authorList>
    </citation>
    <scope>NUCLEOTIDE SEQUENCE</scope>
    <source>
        <strain evidence="7">LMG 31464</strain>
    </source>
</reference>
<dbReference type="Proteomes" id="UP000601055">
    <property type="component" value="Unassembled WGS sequence"/>
</dbReference>
<evidence type="ECO:0000313" key="7">
    <source>
        <dbReference type="EMBL" id="MBB2144688.1"/>
    </source>
</evidence>
<keyword evidence="4" id="KW-0804">Transcription</keyword>